<dbReference type="InterPro" id="IPR050407">
    <property type="entry name" value="Geranylgeranyl_reductase"/>
</dbReference>
<dbReference type="GO" id="GO:0071949">
    <property type="term" value="F:FAD binding"/>
    <property type="evidence" value="ECO:0007669"/>
    <property type="project" value="InterPro"/>
</dbReference>
<name>A2CAV5_PROM3</name>
<evidence type="ECO:0000313" key="2">
    <source>
        <dbReference type="EMBL" id="ABM78615.1"/>
    </source>
</evidence>
<gene>
    <name evidence="2" type="ordered locus">P9303_18731</name>
</gene>
<dbReference type="Pfam" id="PF01494">
    <property type="entry name" value="FAD_binding_3"/>
    <property type="match status" value="1"/>
</dbReference>
<dbReference type="Proteomes" id="UP000002274">
    <property type="component" value="Chromosome"/>
</dbReference>
<dbReference type="KEGG" id="pmf:P9303_18731"/>
<evidence type="ECO:0000259" key="1">
    <source>
        <dbReference type="Pfam" id="PF01494"/>
    </source>
</evidence>
<dbReference type="HOGENOM" id="CLU_024648_5_3_3"/>
<dbReference type="PANTHER" id="PTHR42685:SF22">
    <property type="entry name" value="CONDITIONED MEDIUM FACTOR RECEPTOR 1"/>
    <property type="match status" value="1"/>
</dbReference>
<reference evidence="2 3" key="1">
    <citation type="journal article" date="2007" name="PLoS Genet.">
        <title>Patterns and implications of gene gain and loss in the evolution of Prochlorococcus.</title>
        <authorList>
            <person name="Kettler G.C."/>
            <person name="Martiny A.C."/>
            <person name="Huang K."/>
            <person name="Zucker J."/>
            <person name="Coleman M.L."/>
            <person name="Rodrigue S."/>
            <person name="Chen F."/>
            <person name="Lapidus A."/>
            <person name="Ferriera S."/>
            <person name="Johnson J."/>
            <person name="Steglich C."/>
            <person name="Church G.M."/>
            <person name="Richardson P."/>
            <person name="Chisholm S.W."/>
        </authorList>
    </citation>
    <scope>NUCLEOTIDE SEQUENCE [LARGE SCALE GENOMIC DNA]</scope>
    <source>
        <strain evidence="2 3">MIT 9303</strain>
    </source>
</reference>
<dbReference type="BioCyc" id="PMAR59922:G1G80-1624-MONOMER"/>
<sequence>MQESWDVLVVGAGPAGGLAALDCARRGLRVLLVEKRAFPRWKVCGCCFNKQAQATLASLGQNDLIIDRGGVRLQTLRLGLNGRQTSLAIPDGFALSREQFDQALMDAVVEAGASVRCQMSAGVEEVQPGWRIVRLKDQRSGQQNLVRARVVLVAAGLAQRCLPEQDAGITRIRSRSRVGAGCVLADDENHYTAGAIHMAIGERGYVGLVRREDGLLNVAAAFDRQALAHGQGAAGATQDVLMQAGFPPPAALRQGQWQLTPALSRGAEVVAGERFLVMGDAAGYVEPFTGEGIAWALTAGAVVAPFVQEGLLRWSHDLEKRWTRELKLRIGRRQRICRTLAMVLRQPKPTRALFELSSRWPALSETIVASLNHVTLPSAGSQQCL</sequence>
<dbReference type="PRINTS" id="PR00420">
    <property type="entry name" value="RNGMNOXGNASE"/>
</dbReference>
<dbReference type="SUPFAM" id="SSF51905">
    <property type="entry name" value="FAD/NAD(P)-binding domain"/>
    <property type="match status" value="1"/>
</dbReference>
<dbReference type="AlphaFoldDB" id="A2CAV5"/>
<dbReference type="PANTHER" id="PTHR42685">
    <property type="entry name" value="GERANYLGERANYL DIPHOSPHATE REDUCTASE"/>
    <property type="match status" value="1"/>
</dbReference>
<dbReference type="InterPro" id="IPR002938">
    <property type="entry name" value="FAD-bd"/>
</dbReference>
<evidence type="ECO:0000313" key="3">
    <source>
        <dbReference type="Proteomes" id="UP000002274"/>
    </source>
</evidence>
<dbReference type="STRING" id="59922.P9303_18731"/>
<protein>
    <submittedName>
        <fullName evidence="2">NAD binding site</fullName>
    </submittedName>
</protein>
<dbReference type="InterPro" id="IPR036188">
    <property type="entry name" value="FAD/NAD-bd_sf"/>
</dbReference>
<accession>A2CAV5</accession>
<dbReference type="Gene3D" id="3.50.50.60">
    <property type="entry name" value="FAD/NAD(P)-binding domain"/>
    <property type="match status" value="1"/>
</dbReference>
<dbReference type="RefSeq" id="WP_011826498.1">
    <property type="nucleotide sequence ID" value="NC_008820.1"/>
</dbReference>
<organism evidence="2 3">
    <name type="scientific">Prochlorococcus marinus (strain MIT 9303)</name>
    <dbReference type="NCBI Taxonomy" id="59922"/>
    <lineage>
        <taxon>Bacteria</taxon>
        <taxon>Bacillati</taxon>
        <taxon>Cyanobacteriota</taxon>
        <taxon>Cyanophyceae</taxon>
        <taxon>Synechococcales</taxon>
        <taxon>Prochlorococcaceae</taxon>
        <taxon>Prochlorococcus</taxon>
    </lineage>
</organism>
<proteinExistence type="predicted"/>
<feature type="domain" description="FAD-binding" evidence="1">
    <location>
        <begin position="6"/>
        <end position="293"/>
    </location>
</feature>
<dbReference type="EMBL" id="CP000554">
    <property type="protein sequence ID" value="ABM78615.1"/>
    <property type="molecule type" value="Genomic_DNA"/>
</dbReference>